<dbReference type="Proteomes" id="UP001501094">
    <property type="component" value="Unassembled WGS sequence"/>
</dbReference>
<feature type="active site" evidence="2">
    <location>
        <position position="480"/>
    </location>
</feature>
<feature type="region of interest" description="Disordered" evidence="3">
    <location>
        <begin position="79"/>
        <end position="115"/>
    </location>
</feature>
<dbReference type="SUPFAM" id="SSF47413">
    <property type="entry name" value="lambda repressor-like DNA-binding domains"/>
    <property type="match status" value="1"/>
</dbReference>
<proteinExistence type="inferred from homology"/>
<dbReference type="InterPro" id="IPR023635">
    <property type="entry name" value="Peptide_deformylase"/>
</dbReference>
<feature type="binding site" evidence="2">
    <location>
        <position position="437"/>
    </location>
    <ligand>
        <name>Fe cation</name>
        <dbReference type="ChEBI" id="CHEBI:24875"/>
    </ligand>
</feature>
<evidence type="ECO:0000313" key="5">
    <source>
        <dbReference type="EMBL" id="GAA1852950.1"/>
    </source>
</evidence>
<feature type="binding site" evidence="2">
    <location>
        <position position="479"/>
    </location>
    <ligand>
        <name>Fe cation</name>
        <dbReference type="ChEBI" id="CHEBI:24875"/>
    </ligand>
</feature>
<dbReference type="PANTHER" id="PTHR10458:SF22">
    <property type="entry name" value="PEPTIDE DEFORMYLASE"/>
    <property type="match status" value="1"/>
</dbReference>
<evidence type="ECO:0000259" key="4">
    <source>
        <dbReference type="PROSITE" id="PS50943"/>
    </source>
</evidence>
<protein>
    <recommendedName>
        <fullName evidence="2">Peptide deformylase</fullName>
        <shortName evidence="2">PDF</shortName>
        <ecNumber evidence="2">3.5.1.88</ecNumber>
    </recommendedName>
    <alternativeName>
        <fullName evidence="2">Polypeptide deformylase</fullName>
    </alternativeName>
</protein>
<reference evidence="5 6" key="1">
    <citation type="journal article" date="2019" name="Int. J. Syst. Evol. Microbiol.">
        <title>The Global Catalogue of Microorganisms (GCM) 10K type strain sequencing project: providing services to taxonomists for standard genome sequencing and annotation.</title>
        <authorList>
            <consortium name="The Broad Institute Genomics Platform"/>
            <consortium name="The Broad Institute Genome Sequencing Center for Infectious Disease"/>
            <person name="Wu L."/>
            <person name="Ma J."/>
        </authorList>
    </citation>
    <scope>NUCLEOTIDE SEQUENCE [LARGE SCALE GENOMIC DNA]</scope>
    <source>
        <strain evidence="5 6">JCM 14326</strain>
    </source>
</reference>
<evidence type="ECO:0000256" key="1">
    <source>
        <dbReference type="ARBA" id="ARBA00010759"/>
    </source>
</evidence>
<dbReference type="Gene3D" id="1.10.260.40">
    <property type="entry name" value="lambda repressor-like DNA-binding domains"/>
    <property type="match status" value="1"/>
</dbReference>
<dbReference type="RefSeq" id="WP_344099528.1">
    <property type="nucleotide sequence ID" value="NZ_BAAANL010000001.1"/>
</dbReference>
<keyword evidence="2" id="KW-0479">Metal-binding</keyword>
<keyword evidence="2" id="KW-0378">Hydrolase</keyword>
<evidence type="ECO:0000256" key="3">
    <source>
        <dbReference type="SAM" id="MobiDB-lite"/>
    </source>
</evidence>
<dbReference type="InterPro" id="IPR001387">
    <property type="entry name" value="Cro/C1-type_HTH"/>
</dbReference>
<comment type="function">
    <text evidence="2">Removes the formyl group from the N-terminal Met of newly synthesized proteins. Requires at least a dipeptide for an efficient rate of reaction. N-terminal L-methionine is a prerequisite for activity but the enzyme has broad specificity at other positions.</text>
</comment>
<dbReference type="Gene3D" id="3.90.45.10">
    <property type="entry name" value="Peptide deformylase"/>
    <property type="match status" value="1"/>
</dbReference>
<dbReference type="EMBL" id="BAAANL010000001">
    <property type="protein sequence ID" value="GAA1852950.1"/>
    <property type="molecule type" value="Genomic_DNA"/>
</dbReference>
<accession>A0ABN2N5F0</accession>
<organism evidence="5 6">
    <name type="scientific">Myceligenerans crystallogenes</name>
    <dbReference type="NCBI Taxonomy" id="316335"/>
    <lineage>
        <taxon>Bacteria</taxon>
        <taxon>Bacillati</taxon>
        <taxon>Actinomycetota</taxon>
        <taxon>Actinomycetes</taxon>
        <taxon>Micrococcales</taxon>
        <taxon>Promicromonosporaceae</taxon>
        <taxon>Myceligenerans</taxon>
    </lineage>
</organism>
<dbReference type="SMART" id="SM00530">
    <property type="entry name" value="HTH_XRE"/>
    <property type="match status" value="1"/>
</dbReference>
<dbReference type="CDD" id="cd00487">
    <property type="entry name" value="Pep_deformylase"/>
    <property type="match status" value="1"/>
</dbReference>
<sequence length="518" mass="58514">MDSTQGSSAVPRFAAEFGRWREARGLSRAALARLMGYHRSYISKVASGTEHASQEFAAAADDALDAGGALRRAWQLQEQENLRGRHRDPRPQRQDATPPPDWDPAPLPSPPATRGLVVAHDDATLRYENGIYEATMRRRLVNNGTTPITRYHIRISVDRYPGDPQRSNELYRNDPLTWREINLRAWHGEGRRQPMTWTVQHDRDAFKEVWLQFSDDRLRFPLYPGQSTWIEYVYTVRDYKWGHWFQRAVRLPTERMSVTLDLPSEMGPSVWGLHTSMAAESMPFENAIRERADGDRMLYSWSTENPPLHARYRLEWHLRNGSLEGSHEKTARSVTDTMSALGIVQDGDPGLRRAARPLTLPDDAEVARRIVSELASAARRVAGAHTFGKGLGVAAPQIGIDRAAAIVLPPDGEDPLVLFNPQVIESGAERDQQFEGCLSFFDVRCRVPRALTIHVRHTDIDGHDRITIFENGMARLVAHEIDHLSGILCKDHMTPGEEPLPIEQYRGTGSGWSYRATG</sequence>
<gene>
    <name evidence="2" type="primary">def</name>
    <name evidence="5" type="ORF">GCM10009751_06940</name>
</gene>
<comment type="caution">
    <text evidence="5">The sequence shown here is derived from an EMBL/GenBank/DDBJ whole genome shotgun (WGS) entry which is preliminary data.</text>
</comment>
<dbReference type="Pfam" id="PF01327">
    <property type="entry name" value="Pep_deformylase"/>
    <property type="match status" value="1"/>
</dbReference>
<dbReference type="PROSITE" id="PS50943">
    <property type="entry name" value="HTH_CROC1"/>
    <property type="match status" value="1"/>
</dbReference>
<dbReference type="CDD" id="cd00093">
    <property type="entry name" value="HTH_XRE"/>
    <property type="match status" value="1"/>
</dbReference>
<dbReference type="HAMAP" id="MF_00163">
    <property type="entry name" value="Pep_deformylase"/>
    <property type="match status" value="1"/>
</dbReference>
<dbReference type="Pfam" id="PF13560">
    <property type="entry name" value="HTH_31"/>
    <property type="match status" value="1"/>
</dbReference>
<keyword evidence="6" id="KW-1185">Reference proteome</keyword>
<name>A0ABN2N5F0_9MICO</name>
<evidence type="ECO:0000256" key="2">
    <source>
        <dbReference type="HAMAP-Rule" id="MF_00163"/>
    </source>
</evidence>
<dbReference type="InterPro" id="IPR010982">
    <property type="entry name" value="Lambda_DNA-bd_dom_sf"/>
</dbReference>
<feature type="binding site" evidence="2">
    <location>
        <position position="483"/>
    </location>
    <ligand>
        <name>Fe cation</name>
        <dbReference type="ChEBI" id="CHEBI:24875"/>
    </ligand>
</feature>
<keyword evidence="2" id="KW-0408">Iron</keyword>
<comment type="similarity">
    <text evidence="1 2">Belongs to the polypeptide deformylase family.</text>
</comment>
<comment type="cofactor">
    <cofactor evidence="2">
        <name>Fe(2+)</name>
        <dbReference type="ChEBI" id="CHEBI:29033"/>
    </cofactor>
    <text evidence="2">Binds 1 Fe(2+) ion.</text>
</comment>
<feature type="domain" description="HTH cro/C1-type" evidence="4">
    <location>
        <begin position="19"/>
        <end position="44"/>
    </location>
</feature>
<dbReference type="SUPFAM" id="SSF56420">
    <property type="entry name" value="Peptide deformylase"/>
    <property type="match status" value="1"/>
</dbReference>
<evidence type="ECO:0000313" key="6">
    <source>
        <dbReference type="Proteomes" id="UP001501094"/>
    </source>
</evidence>
<keyword evidence="2" id="KW-0648">Protein biosynthesis</keyword>
<feature type="compositionally biased region" description="Pro residues" evidence="3">
    <location>
        <begin position="97"/>
        <end position="111"/>
    </location>
</feature>
<dbReference type="InterPro" id="IPR036821">
    <property type="entry name" value="Peptide_deformylase_sf"/>
</dbReference>
<dbReference type="PANTHER" id="PTHR10458">
    <property type="entry name" value="PEPTIDE DEFORMYLASE"/>
    <property type="match status" value="1"/>
</dbReference>
<dbReference type="EC" id="3.5.1.88" evidence="2"/>
<comment type="catalytic activity">
    <reaction evidence="2">
        <text>N-terminal N-formyl-L-methionyl-[peptide] + H2O = N-terminal L-methionyl-[peptide] + formate</text>
        <dbReference type="Rhea" id="RHEA:24420"/>
        <dbReference type="Rhea" id="RHEA-COMP:10639"/>
        <dbReference type="Rhea" id="RHEA-COMP:10640"/>
        <dbReference type="ChEBI" id="CHEBI:15377"/>
        <dbReference type="ChEBI" id="CHEBI:15740"/>
        <dbReference type="ChEBI" id="CHEBI:49298"/>
        <dbReference type="ChEBI" id="CHEBI:64731"/>
        <dbReference type="EC" id="3.5.1.88"/>
    </reaction>
</comment>
<dbReference type="PRINTS" id="PR01576">
    <property type="entry name" value="PDEFORMYLASE"/>
</dbReference>